<keyword evidence="2" id="KW-1185">Reference proteome</keyword>
<accession>A0ABV4HB92</accession>
<evidence type="ECO:0000313" key="2">
    <source>
        <dbReference type="Proteomes" id="UP001566204"/>
    </source>
</evidence>
<proteinExistence type="predicted"/>
<organism evidence="1 2">
    <name type="scientific">Sphingobacterium thalpophilum</name>
    <dbReference type="NCBI Taxonomy" id="259"/>
    <lineage>
        <taxon>Bacteria</taxon>
        <taxon>Pseudomonadati</taxon>
        <taxon>Bacteroidota</taxon>
        <taxon>Sphingobacteriia</taxon>
        <taxon>Sphingobacteriales</taxon>
        <taxon>Sphingobacteriaceae</taxon>
        <taxon>Sphingobacterium</taxon>
    </lineage>
</organism>
<gene>
    <name evidence="1" type="ORF">ABTW24_06850</name>
</gene>
<dbReference type="EMBL" id="JBEOQB010000002">
    <property type="protein sequence ID" value="MEZ0451307.1"/>
    <property type="molecule type" value="Genomic_DNA"/>
</dbReference>
<evidence type="ECO:0000313" key="1">
    <source>
        <dbReference type="EMBL" id="MEZ0451307.1"/>
    </source>
</evidence>
<evidence type="ECO:0008006" key="3">
    <source>
        <dbReference type="Google" id="ProtNLM"/>
    </source>
</evidence>
<dbReference type="PROSITE" id="PS51257">
    <property type="entry name" value="PROKAR_LIPOPROTEIN"/>
    <property type="match status" value="1"/>
</dbReference>
<sequence length="164" mass="18911">MKTRKLILFTYLIVSSSIILSCEPYRYININGKKKFLANPNHNCEIEISAGILQVNNVDFKIISNRDSIKIVNLKEWLKELTEINKKYFESSAILNNVEAFSSKPFILKAGEPLKFPIRTREGWINDNIPFIFPKSNLILCQGKPLFEEAVECILAPGRNRFIF</sequence>
<dbReference type="Proteomes" id="UP001566204">
    <property type="component" value="Unassembled WGS sequence"/>
</dbReference>
<name>A0ABV4HB92_9SPHI</name>
<reference evidence="1 2" key="1">
    <citation type="submission" date="2024-06" db="EMBL/GenBank/DDBJ databases">
        <title>Soil Sphingobacterium thalpophilum.</title>
        <authorList>
            <person name="Yang J."/>
            <person name="Li J."/>
        </authorList>
    </citation>
    <scope>NUCLEOTIDE SEQUENCE [LARGE SCALE GENOMIC DNA]</scope>
    <source>
        <strain evidence="1 2">22g91tb</strain>
    </source>
</reference>
<dbReference type="RefSeq" id="WP_370484254.1">
    <property type="nucleotide sequence ID" value="NZ_JBEOQA010000002.1"/>
</dbReference>
<protein>
    <recommendedName>
        <fullName evidence="3">Lipoprotein</fullName>
    </recommendedName>
</protein>
<comment type="caution">
    <text evidence="1">The sequence shown here is derived from an EMBL/GenBank/DDBJ whole genome shotgun (WGS) entry which is preliminary data.</text>
</comment>